<organism evidence="1 2">
    <name type="scientific">Siculibacillus lacustris</name>
    <dbReference type="NCBI Taxonomy" id="1549641"/>
    <lineage>
        <taxon>Bacteria</taxon>
        <taxon>Pseudomonadati</taxon>
        <taxon>Pseudomonadota</taxon>
        <taxon>Alphaproteobacteria</taxon>
        <taxon>Hyphomicrobiales</taxon>
        <taxon>Ancalomicrobiaceae</taxon>
        <taxon>Siculibacillus</taxon>
    </lineage>
</organism>
<dbReference type="RefSeq" id="WP_131308734.1">
    <property type="nucleotide sequence ID" value="NZ_SJFN01000011.1"/>
</dbReference>
<dbReference type="AlphaFoldDB" id="A0A4Q9VRG6"/>
<dbReference type="OrthoDB" id="9815497at2"/>
<dbReference type="Proteomes" id="UP000292781">
    <property type="component" value="Unassembled WGS sequence"/>
</dbReference>
<sequence length="288" mass="30224">MLGSDLATFLSGRGRPFAVVLGTNEIASAIAVHLTRAGDGVALVHDPHPPVLRRAMAFDDALYGDPATVEGITGLRCETTLEVVAALAEPHRVAPTLLDLSHLLALRSPAVLVDARLQKDRTAPDLRGLAAIAIGVGPNFAVGVNCDVAIETHPEVVGRVLFGGATRRADGCSPLLGAVGGDRLLRAPQAGRWHTPHDIGQRIYRGQVVGRVDGEAIVAPFDGILRGVVRDATEVTIRAKLVEIDPRGRAARWTGIDERGRAIASAVVAAAARASADRRSPVGLDQLH</sequence>
<accession>A0A4Q9VRG6</accession>
<evidence type="ECO:0000313" key="2">
    <source>
        <dbReference type="Proteomes" id="UP000292781"/>
    </source>
</evidence>
<proteinExistence type="predicted"/>
<comment type="caution">
    <text evidence="1">The sequence shown here is derived from an EMBL/GenBank/DDBJ whole genome shotgun (WGS) entry which is preliminary data.</text>
</comment>
<gene>
    <name evidence="1" type="ORF">EYW49_09405</name>
</gene>
<protein>
    <submittedName>
        <fullName evidence="1">Xanthine dehydrogenase</fullName>
    </submittedName>
</protein>
<reference evidence="1 2" key="1">
    <citation type="submission" date="2019-02" db="EMBL/GenBank/DDBJ databases">
        <title>Siculibacillus lacustris gen. nov., sp. nov., a new rosette-forming bacterium isolated from a freshwater crater lake (Lake St. Ana, Romania).</title>
        <authorList>
            <person name="Felfoldi T."/>
            <person name="Marton Z."/>
            <person name="Szabo A."/>
            <person name="Mentes A."/>
            <person name="Boka K."/>
            <person name="Marialigeti K."/>
            <person name="Mathe I."/>
            <person name="Koncz M."/>
            <person name="Schumann P."/>
            <person name="Toth E."/>
        </authorList>
    </citation>
    <scope>NUCLEOTIDE SEQUENCE [LARGE SCALE GENOMIC DNA]</scope>
    <source>
        <strain evidence="1 2">SA-279</strain>
    </source>
</reference>
<dbReference type="EMBL" id="SJFN01000011">
    <property type="protein sequence ID" value="TBW38474.1"/>
    <property type="molecule type" value="Genomic_DNA"/>
</dbReference>
<evidence type="ECO:0000313" key="1">
    <source>
        <dbReference type="EMBL" id="TBW38474.1"/>
    </source>
</evidence>
<keyword evidence="2" id="KW-1185">Reference proteome</keyword>
<name>A0A4Q9VRG6_9HYPH</name>